<dbReference type="SUPFAM" id="SSF53335">
    <property type="entry name" value="S-adenosyl-L-methionine-dependent methyltransferases"/>
    <property type="match status" value="1"/>
</dbReference>
<dbReference type="KEGG" id="pwn:QNH46_22090"/>
<reference evidence="3" key="1">
    <citation type="submission" date="2023-05" db="EMBL/GenBank/DDBJ databases">
        <title>Comparative genomics of Bacillaceae isolates and their secondary metabolite potential.</title>
        <authorList>
            <person name="Song L."/>
            <person name="Nielsen L.J."/>
            <person name="Mohite O."/>
            <person name="Xu X."/>
            <person name="Weber T."/>
            <person name="Kovacs A.T."/>
        </authorList>
    </citation>
    <scope>NUCLEOTIDE SEQUENCE</scope>
    <source>
        <strain evidence="3">B2_4</strain>
    </source>
</reference>
<protein>
    <submittedName>
        <fullName evidence="3">Methyltransferase domain-containing protein</fullName>
    </submittedName>
</protein>
<feature type="domain" description="Methyltransferase type 11" evidence="2">
    <location>
        <begin position="1072"/>
        <end position="1167"/>
    </location>
</feature>
<dbReference type="PANTHER" id="PTHR12526">
    <property type="entry name" value="GLYCOSYLTRANSFERASE"/>
    <property type="match status" value="1"/>
</dbReference>
<accession>A0AA95I696</accession>
<name>A0AA95I696_9BACL</name>
<gene>
    <name evidence="3" type="ORF">QNH46_22090</name>
</gene>
<keyword evidence="3" id="KW-0489">Methyltransferase</keyword>
<dbReference type="Proteomes" id="UP001177943">
    <property type="component" value="Chromosome"/>
</dbReference>
<evidence type="ECO:0000313" key="4">
    <source>
        <dbReference type="Proteomes" id="UP001177943"/>
    </source>
</evidence>
<dbReference type="InterPro" id="IPR013216">
    <property type="entry name" value="Methyltransf_11"/>
</dbReference>
<sequence>MDWIKDKEEFNQIADQLKKKIQHHINNNEIREAGVILDSIDSYLPHDPDIYSFKGILKLIEGDLSKAQAFFKQGIVIQGDNTDLLYNLGHVNELLENYTDAYHYYRRAKDTSLDELLIEELEHKLNTLSSNHTISEETVSLKKKVLVIAHIFPPIGGSGVQRTLKFVKYLKLFNWEPIVVTAGDTRYPLIDKTLLSEVPEDLMIFRVDEPASINQNDMNELLNVYHSIVNKKEIVNEFISEFNKASEKKQLLAPDNYIIWAIHTLEAIRSKVDMTNIDMIYTTSGPYSDHIIGYMLNKEFNKPWVADFRDEWTNNPYSRYDTNSIQYKMAYAMEWSIVHTADQVITTTPLATDNYIQLFQLDQNKVKTITNGYDEADFEGVDQFSSNPDIFSIFHNGLLYSIRTPVTFLQAVKNLIDRGDVKKEHLHIGFTWTENDDAWINFVEGLGLQNQVEFYGYLSHKESLIQAKKASALLLIVGPGEKNKALYPGKIFEYLRLNKPIISLSPSGSVVENLLLETERGINADFDDVASIEKMIYTLYTEWMNRNLPVLNSNQSNKISQFERKELTRNLTSVFDHILEENEKNSQKKKIAFLSIKDGDKFINDTIQGLTEEYHTRKFIITDLSQIEPAMRWADIVWFEWCDSLIEYASKLAIASEKHIICRLHRYEVFTEHPKNVLWENVDKLIVVTDHLKQILVSYVPDLEERVEIVTIHNGVNIDQYKFKERDKGFNLAFVGYMIPRKNPMMLLQIAKQLVQIDERYKIYIAGDFQDEMLRLYWDYQVKELQLQNNVFFQGFQINMSQWLDDKDYIISTTMHESFGYGIAEAMARGIKPVIHNFLFSKEIWPEKYLYNTIDEAVAQITSDDYSSADYRQFIEANYSLVKQLNSTKELLTSLSKQNKKDHIYSYNGVKLSYFKENFENFIPYDSNFVNNYDFTSSRITIGKRERITRDLDLFEFIIENSSGAKLILFNIWYNHSTQEFFLPNYLQNSNKKENIIYLLNYILQFNLSYPNNIGGYILDPILQEDVKKNALVYGWERGIPATQFMSSIGYLRIIERYKKAAQYISDGDIVLDAASGFGYGSAFFSRMAKKVIAIDLAQDNITFGQSAYPFSNIQWKEGDVTNLPVDSSSIDVYVSFETVEHLPLDILDSYFQEALRVLKPGGKMILSTPNAVNRRHINNPYHIKEYTHQEFNELLQKYFNKIDYFSSENYMILDNVTGKSTNMMAVCIKN</sequence>
<keyword evidence="3" id="KW-0808">Transferase</keyword>
<dbReference type="PANTHER" id="PTHR12526:SF630">
    <property type="entry name" value="GLYCOSYLTRANSFERASE"/>
    <property type="match status" value="1"/>
</dbReference>
<dbReference type="EMBL" id="CP126084">
    <property type="protein sequence ID" value="WHX48712.1"/>
    <property type="molecule type" value="Genomic_DNA"/>
</dbReference>
<dbReference type="SUPFAM" id="SSF48452">
    <property type="entry name" value="TPR-like"/>
    <property type="match status" value="1"/>
</dbReference>
<dbReference type="Pfam" id="PF00534">
    <property type="entry name" value="Glycos_transf_1"/>
    <property type="match status" value="1"/>
</dbReference>
<dbReference type="CDD" id="cd03801">
    <property type="entry name" value="GT4_PimA-like"/>
    <property type="match status" value="1"/>
</dbReference>
<dbReference type="Gene3D" id="3.40.50.150">
    <property type="entry name" value="Vaccinia Virus protein VP39"/>
    <property type="match status" value="1"/>
</dbReference>
<feature type="domain" description="Glycosyl transferase family 1" evidence="1">
    <location>
        <begin position="723"/>
        <end position="844"/>
    </location>
</feature>
<proteinExistence type="predicted"/>
<dbReference type="GO" id="GO:0016757">
    <property type="term" value="F:glycosyltransferase activity"/>
    <property type="evidence" value="ECO:0007669"/>
    <property type="project" value="InterPro"/>
</dbReference>
<dbReference type="InterPro" id="IPR029063">
    <property type="entry name" value="SAM-dependent_MTases_sf"/>
</dbReference>
<evidence type="ECO:0000313" key="3">
    <source>
        <dbReference type="EMBL" id="WHX48712.1"/>
    </source>
</evidence>
<dbReference type="Gene3D" id="1.25.40.10">
    <property type="entry name" value="Tetratricopeptide repeat domain"/>
    <property type="match status" value="1"/>
</dbReference>
<dbReference type="Pfam" id="PF08241">
    <property type="entry name" value="Methyltransf_11"/>
    <property type="match status" value="1"/>
</dbReference>
<dbReference type="InterPro" id="IPR011990">
    <property type="entry name" value="TPR-like_helical_dom_sf"/>
</dbReference>
<dbReference type="CDD" id="cd02440">
    <property type="entry name" value="AdoMet_MTases"/>
    <property type="match status" value="1"/>
</dbReference>
<dbReference type="InterPro" id="IPR001296">
    <property type="entry name" value="Glyco_trans_1"/>
</dbReference>
<evidence type="ECO:0000259" key="1">
    <source>
        <dbReference type="Pfam" id="PF00534"/>
    </source>
</evidence>
<dbReference type="InterPro" id="IPR019734">
    <property type="entry name" value="TPR_rpt"/>
</dbReference>
<organism evidence="3 4">
    <name type="scientific">Paenibacillus woosongensis</name>
    <dbReference type="NCBI Taxonomy" id="307580"/>
    <lineage>
        <taxon>Bacteria</taxon>
        <taxon>Bacillati</taxon>
        <taxon>Bacillota</taxon>
        <taxon>Bacilli</taxon>
        <taxon>Bacillales</taxon>
        <taxon>Paenibacillaceae</taxon>
        <taxon>Paenibacillus</taxon>
    </lineage>
</organism>
<dbReference type="SUPFAM" id="SSF53756">
    <property type="entry name" value="UDP-Glycosyltransferase/glycogen phosphorylase"/>
    <property type="match status" value="2"/>
</dbReference>
<dbReference type="SMART" id="SM00028">
    <property type="entry name" value="TPR"/>
    <property type="match status" value="2"/>
</dbReference>
<dbReference type="GO" id="GO:0032259">
    <property type="term" value="P:methylation"/>
    <property type="evidence" value="ECO:0007669"/>
    <property type="project" value="UniProtKB-KW"/>
</dbReference>
<dbReference type="AlphaFoldDB" id="A0AA95I696"/>
<dbReference type="RefSeq" id="WP_283926034.1">
    <property type="nucleotide sequence ID" value="NZ_CP126084.1"/>
</dbReference>
<dbReference type="GO" id="GO:0008757">
    <property type="term" value="F:S-adenosylmethionine-dependent methyltransferase activity"/>
    <property type="evidence" value="ECO:0007669"/>
    <property type="project" value="InterPro"/>
</dbReference>
<dbReference type="Gene3D" id="3.40.50.2000">
    <property type="entry name" value="Glycogen Phosphorylase B"/>
    <property type="match status" value="4"/>
</dbReference>
<evidence type="ECO:0000259" key="2">
    <source>
        <dbReference type="Pfam" id="PF08241"/>
    </source>
</evidence>